<dbReference type="InterPro" id="IPR021833">
    <property type="entry name" value="DUF3425"/>
</dbReference>
<organism evidence="2 3">
    <name type="scientific">Aspergillus cavernicola</name>
    <dbReference type="NCBI Taxonomy" id="176166"/>
    <lineage>
        <taxon>Eukaryota</taxon>
        <taxon>Fungi</taxon>
        <taxon>Dikarya</taxon>
        <taxon>Ascomycota</taxon>
        <taxon>Pezizomycotina</taxon>
        <taxon>Eurotiomycetes</taxon>
        <taxon>Eurotiomycetidae</taxon>
        <taxon>Eurotiales</taxon>
        <taxon>Aspergillaceae</taxon>
        <taxon>Aspergillus</taxon>
        <taxon>Aspergillus subgen. Nidulantes</taxon>
    </lineage>
</organism>
<evidence type="ECO:0000256" key="1">
    <source>
        <dbReference type="SAM" id="MobiDB-lite"/>
    </source>
</evidence>
<evidence type="ECO:0008006" key="4">
    <source>
        <dbReference type="Google" id="ProtNLM"/>
    </source>
</evidence>
<reference evidence="2 3" key="1">
    <citation type="submission" date="2024-07" db="EMBL/GenBank/DDBJ databases">
        <title>Section-level genome sequencing and comparative genomics of Aspergillus sections Usti and Cavernicolus.</title>
        <authorList>
            <consortium name="Lawrence Berkeley National Laboratory"/>
            <person name="Nybo J.L."/>
            <person name="Vesth T.C."/>
            <person name="Theobald S."/>
            <person name="Frisvad J.C."/>
            <person name="Larsen T.O."/>
            <person name="Kjaerboelling I."/>
            <person name="Rothschild-Mancinelli K."/>
            <person name="Lyhne E.K."/>
            <person name="Kogle M.E."/>
            <person name="Barry K."/>
            <person name="Clum A."/>
            <person name="Na H."/>
            <person name="Ledsgaard L."/>
            <person name="Lin J."/>
            <person name="Lipzen A."/>
            <person name="Kuo A."/>
            <person name="Riley R."/>
            <person name="Mondo S."/>
            <person name="LaButti K."/>
            <person name="Haridas S."/>
            <person name="Pangalinan J."/>
            <person name="Salamov A.A."/>
            <person name="Simmons B.A."/>
            <person name="Magnuson J.K."/>
            <person name="Chen J."/>
            <person name="Drula E."/>
            <person name="Henrissat B."/>
            <person name="Wiebenga A."/>
            <person name="Lubbers R.J."/>
            <person name="Gomes A.C."/>
            <person name="Makela M.R."/>
            <person name="Stajich J."/>
            <person name="Grigoriev I.V."/>
            <person name="Mortensen U.H."/>
            <person name="De vries R.P."/>
            <person name="Baker S.E."/>
            <person name="Andersen M.R."/>
        </authorList>
    </citation>
    <scope>NUCLEOTIDE SEQUENCE [LARGE SCALE GENOMIC DNA]</scope>
    <source>
        <strain evidence="2 3">CBS 600.67</strain>
    </source>
</reference>
<proteinExistence type="predicted"/>
<feature type="region of interest" description="Disordered" evidence="1">
    <location>
        <begin position="43"/>
        <end position="90"/>
    </location>
</feature>
<keyword evidence="3" id="KW-1185">Reference proteome</keyword>
<name>A0ABR4IHD3_9EURO</name>
<dbReference type="EMBL" id="JBFXLS010000026">
    <property type="protein sequence ID" value="KAL2827161.1"/>
    <property type="molecule type" value="Genomic_DNA"/>
</dbReference>
<feature type="compositionally biased region" description="Polar residues" evidence="1">
    <location>
        <begin position="61"/>
        <end position="75"/>
    </location>
</feature>
<evidence type="ECO:0000313" key="2">
    <source>
        <dbReference type="EMBL" id="KAL2827161.1"/>
    </source>
</evidence>
<dbReference type="Pfam" id="PF11905">
    <property type="entry name" value="DUF3425"/>
    <property type="match status" value="1"/>
</dbReference>
<dbReference type="PANTHER" id="PTHR38116">
    <property type="entry name" value="CHROMOSOME 7, WHOLE GENOME SHOTGUN SEQUENCE"/>
    <property type="match status" value="1"/>
</dbReference>
<dbReference type="Proteomes" id="UP001610335">
    <property type="component" value="Unassembled WGS sequence"/>
</dbReference>
<accession>A0ABR4IHD3</accession>
<gene>
    <name evidence="2" type="ORF">BDW59DRAFT_144348</name>
</gene>
<evidence type="ECO:0000313" key="3">
    <source>
        <dbReference type="Proteomes" id="UP001610335"/>
    </source>
</evidence>
<dbReference type="PANTHER" id="PTHR38116:SF1">
    <property type="entry name" value="BZIP DOMAIN-CONTAINING PROTEIN"/>
    <property type="match status" value="1"/>
</dbReference>
<protein>
    <recommendedName>
        <fullName evidence="4">BZIP domain-containing protein</fullName>
    </recommendedName>
</protein>
<sequence length="301" mass="34550">MTATPNLTAIPLMRMTKLAEIRTPDEDWTGKSCPAERRRLQNRLNQRTRRIRKQNKKQNERNTSSITIVGATPQQHIPRLSKPPEVRSRDNQLQVSEFIDRSLPPGSYERVIQFEKRAMESYLQGSPNPDHLITLSKLNFQRAVQDNMIAVGMSIEWTKDNNALSIFNLTGPSCISAAEDIVPPALQPTLIQSTTPHHPWLDVLPFPQIRDNLIKALTRGSLDERELCRDLMVWGVTGNIGLCMLVWGSPWDPRNWEITELFMRKWGWVLQECPEILVSTNQWRRNRGEGPLATRKPCLAM</sequence>
<comment type="caution">
    <text evidence="2">The sequence shown here is derived from an EMBL/GenBank/DDBJ whole genome shotgun (WGS) entry which is preliminary data.</text>
</comment>
<feature type="compositionally biased region" description="Basic residues" evidence="1">
    <location>
        <begin position="46"/>
        <end position="56"/>
    </location>
</feature>